<sequence>MGEVDPAFIQDAQHRPKLAVIEAEGIPLIDLSSANASNHVSQIADASKNWGFFQVINHGVPSESRRKIEDAAGKFFALPLEEKRKVNRDEVNPLGYYDSELTKNVRDWKEVFDFVVSTPTVIPVSPDPDDKELKELTNQWPQYPPELRYKFHQLRQSHYSDLLSFFVLIELIYIGRYVKNMLEKWKN</sequence>
<dbReference type="Proteomes" id="UP001227230">
    <property type="component" value="Chromosome 3"/>
</dbReference>
<name>A0ABY9BLY7_VITVI</name>
<dbReference type="Gene3D" id="2.60.120.330">
    <property type="entry name" value="B-lactam Antibiotic, Isopenicillin N Synthase, Chain"/>
    <property type="match status" value="1"/>
</dbReference>
<evidence type="ECO:0000256" key="2">
    <source>
        <dbReference type="ARBA" id="ARBA00023002"/>
    </source>
</evidence>
<proteinExistence type="predicted"/>
<feature type="domain" description="Non-haem dioxygenase N-terminal" evidence="4">
    <location>
        <begin position="26"/>
        <end position="142"/>
    </location>
</feature>
<dbReference type="PANTHER" id="PTHR10209">
    <property type="entry name" value="OXIDOREDUCTASE, 2OG-FE II OXYGENASE FAMILY PROTEIN"/>
    <property type="match status" value="1"/>
</dbReference>
<reference evidence="5 6" key="1">
    <citation type="journal article" date="2023" name="Hortic Res">
        <title>The complete reference genome for grapevine (Vitis vinifera L.) genetics and breeding.</title>
        <authorList>
            <person name="Shi X."/>
            <person name="Cao S."/>
            <person name="Wang X."/>
            <person name="Huang S."/>
            <person name="Wang Y."/>
            <person name="Liu Z."/>
            <person name="Liu W."/>
            <person name="Leng X."/>
            <person name="Peng Y."/>
            <person name="Wang N."/>
            <person name="Wang Y."/>
            <person name="Ma Z."/>
            <person name="Xu X."/>
            <person name="Zhang F."/>
            <person name="Xue H."/>
            <person name="Zhong H."/>
            <person name="Wang Y."/>
            <person name="Zhang K."/>
            <person name="Velt A."/>
            <person name="Avia K."/>
            <person name="Holtgrawe D."/>
            <person name="Grimplet J."/>
            <person name="Matus J.T."/>
            <person name="Ware D."/>
            <person name="Wu X."/>
            <person name="Wang H."/>
            <person name="Liu C."/>
            <person name="Fang Y."/>
            <person name="Rustenholz C."/>
            <person name="Cheng Z."/>
            <person name="Xiao H."/>
            <person name="Zhou Y."/>
        </authorList>
    </citation>
    <scope>NUCLEOTIDE SEQUENCE [LARGE SCALE GENOMIC DNA]</scope>
    <source>
        <strain evidence="6">cv. Pinot noir / PN40024</strain>
        <tissue evidence="5">Leaf</tissue>
    </source>
</reference>
<organism evidence="5 6">
    <name type="scientific">Vitis vinifera</name>
    <name type="common">Grape</name>
    <dbReference type="NCBI Taxonomy" id="29760"/>
    <lineage>
        <taxon>Eukaryota</taxon>
        <taxon>Viridiplantae</taxon>
        <taxon>Streptophyta</taxon>
        <taxon>Embryophyta</taxon>
        <taxon>Tracheophyta</taxon>
        <taxon>Spermatophyta</taxon>
        <taxon>Magnoliopsida</taxon>
        <taxon>eudicotyledons</taxon>
        <taxon>Gunneridae</taxon>
        <taxon>Pentapetalae</taxon>
        <taxon>rosids</taxon>
        <taxon>Vitales</taxon>
        <taxon>Vitaceae</taxon>
        <taxon>Viteae</taxon>
        <taxon>Vitis</taxon>
    </lineage>
</organism>
<dbReference type="PANTHER" id="PTHR10209:SF744">
    <property type="entry name" value="PROTEIN DMR6-LIKE OXYGENASE 2-LIKE"/>
    <property type="match status" value="1"/>
</dbReference>
<evidence type="ECO:0000256" key="1">
    <source>
        <dbReference type="ARBA" id="ARBA00022723"/>
    </source>
</evidence>
<keyword evidence="3" id="KW-0408">Iron</keyword>
<dbReference type="Pfam" id="PF14226">
    <property type="entry name" value="DIOX_N"/>
    <property type="match status" value="1"/>
</dbReference>
<dbReference type="EMBL" id="CP126650">
    <property type="protein sequence ID" value="WJZ83807.1"/>
    <property type="molecule type" value="Genomic_DNA"/>
</dbReference>
<gene>
    <name evidence="5" type="ORF">VitviT2T_003455</name>
</gene>
<evidence type="ECO:0000256" key="3">
    <source>
        <dbReference type="ARBA" id="ARBA00023004"/>
    </source>
</evidence>
<evidence type="ECO:0000313" key="6">
    <source>
        <dbReference type="Proteomes" id="UP001227230"/>
    </source>
</evidence>
<protein>
    <recommendedName>
        <fullName evidence="4">Non-haem dioxygenase N-terminal domain-containing protein</fullName>
    </recommendedName>
</protein>
<dbReference type="InterPro" id="IPR026992">
    <property type="entry name" value="DIOX_N"/>
</dbReference>
<keyword evidence="2" id="KW-0560">Oxidoreductase</keyword>
<keyword evidence="6" id="KW-1185">Reference proteome</keyword>
<dbReference type="InterPro" id="IPR027443">
    <property type="entry name" value="IPNS-like_sf"/>
</dbReference>
<evidence type="ECO:0000259" key="4">
    <source>
        <dbReference type="Pfam" id="PF14226"/>
    </source>
</evidence>
<evidence type="ECO:0000313" key="5">
    <source>
        <dbReference type="EMBL" id="WJZ83806.1"/>
    </source>
</evidence>
<dbReference type="EMBL" id="CP126650">
    <property type="protein sequence ID" value="WJZ83806.1"/>
    <property type="molecule type" value="Genomic_DNA"/>
</dbReference>
<accession>A0ABY9BLY7</accession>
<dbReference type="SUPFAM" id="SSF51197">
    <property type="entry name" value="Clavaminate synthase-like"/>
    <property type="match status" value="1"/>
</dbReference>
<keyword evidence="1" id="KW-0479">Metal-binding</keyword>